<sequence>MPTLWGPYTSLGTREGSTSRRKPVNFLTEYSWRQPSRLTVGKDKAHETRYREWTEFKNIAVSGT</sequence>
<dbReference type="Proteomes" id="UP000324222">
    <property type="component" value="Unassembled WGS sequence"/>
</dbReference>
<proteinExistence type="predicted"/>
<organism evidence="2 3">
    <name type="scientific">Portunus trituberculatus</name>
    <name type="common">Swimming crab</name>
    <name type="synonym">Neptunus trituberculatus</name>
    <dbReference type="NCBI Taxonomy" id="210409"/>
    <lineage>
        <taxon>Eukaryota</taxon>
        <taxon>Metazoa</taxon>
        <taxon>Ecdysozoa</taxon>
        <taxon>Arthropoda</taxon>
        <taxon>Crustacea</taxon>
        <taxon>Multicrustacea</taxon>
        <taxon>Malacostraca</taxon>
        <taxon>Eumalacostraca</taxon>
        <taxon>Eucarida</taxon>
        <taxon>Decapoda</taxon>
        <taxon>Pleocyemata</taxon>
        <taxon>Brachyura</taxon>
        <taxon>Eubrachyura</taxon>
        <taxon>Portunoidea</taxon>
        <taxon>Portunidae</taxon>
        <taxon>Portuninae</taxon>
        <taxon>Portunus</taxon>
    </lineage>
</organism>
<name>A0A5B7JUZ6_PORTR</name>
<evidence type="ECO:0000313" key="3">
    <source>
        <dbReference type="Proteomes" id="UP000324222"/>
    </source>
</evidence>
<dbReference type="EMBL" id="VSRR010113779">
    <property type="protein sequence ID" value="MPC98365.1"/>
    <property type="molecule type" value="Genomic_DNA"/>
</dbReference>
<protein>
    <submittedName>
        <fullName evidence="2">Uncharacterized protein</fullName>
    </submittedName>
</protein>
<gene>
    <name evidence="2" type="ORF">E2C01_093734</name>
</gene>
<evidence type="ECO:0000256" key="1">
    <source>
        <dbReference type="SAM" id="MobiDB-lite"/>
    </source>
</evidence>
<keyword evidence="3" id="KW-1185">Reference proteome</keyword>
<dbReference type="AlphaFoldDB" id="A0A5B7JUZ6"/>
<comment type="caution">
    <text evidence="2">The sequence shown here is derived from an EMBL/GenBank/DDBJ whole genome shotgun (WGS) entry which is preliminary data.</text>
</comment>
<feature type="region of interest" description="Disordered" evidence="1">
    <location>
        <begin position="1"/>
        <end position="20"/>
    </location>
</feature>
<accession>A0A5B7JUZ6</accession>
<evidence type="ECO:0000313" key="2">
    <source>
        <dbReference type="EMBL" id="MPC98365.1"/>
    </source>
</evidence>
<reference evidence="2 3" key="1">
    <citation type="submission" date="2019-05" db="EMBL/GenBank/DDBJ databases">
        <title>Another draft genome of Portunus trituberculatus and its Hox gene families provides insights of decapod evolution.</title>
        <authorList>
            <person name="Jeong J.-H."/>
            <person name="Song I."/>
            <person name="Kim S."/>
            <person name="Choi T."/>
            <person name="Kim D."/>
            <person name="Ryu S."/>
            <person name="Kim W."/>
        </authorList>
    </citation>
    <scope>NUCLEOTIDE SEQUENCE [LARGE SCALE GENOMIC DNA]</scope>
    <source>
        <tissue evidence="2">Muscle</tissue>
    </source>
</reference>